<feature type="region of interest" description="Disordered" evidence="1">
    <location>
        <begin position="1"/>
        <end position="37"/>
    </location>
</feature>
<evidence type="ECO:0000313" key="4">
    <source>
        <dbReference type="Proteomes" id="UP000027265"/>
    </source>
</evidence>
<dbReference type="InParanoid" id="A0A067PW63"/>
<dbReference type="Pfam" id="PF08059">
    <property type="entry name" value="SEP"/>
    <property type="match status" value="1"/>
</dbReference>
<sequence>MTNPEAVQHGIPAGGGHTLGSDEFGSTCVPVPNTEQMPEPADEIAAIRHITFWRDGFNIGDGELMRYDDPANAQILSRMRGPAEPPSAAGTNSSRLFLLLPVKPVVVGMTNVGLVCLVGSPLRRPVLYLLV</sequence>
<dbReference type="EMBL" id="KL197718">
    <property type="protein sequence ID" value="KDQ58115.1"/>
    <property type="molecule type" value="Genomic_DNA"/>
</dbReference>
<keyword evidence="4" id="KW-1185">Reference proteome</keyword>
<evidence type="ECO:0000256" key="1">
    <source>
        <dbReference type="SAM" id="MobiDB-lite"/>
    </source>
</evidence>
<evidence type="ECO:0000313" key="3">
    <source>
        <dbReference type="EMBL" id="KDQ58115.1"/>
    </source>
</evidence>
<dbReference type="STRING" id="933084.A0A067PW63"/>
<dbReference type="InterPro" id="IPR036241">
    <property type="entry name" value="NSFL1C_SEP_dom_sf"/>
</dbReference>
<dbReference type="HOGENOM" id="CLU_1927924_0_0_1"/>
<proteinExistence type="predicted"/>
<dbReference type="Proteomes" id="UP000027265">
    <property type="component" value="Unassembled WGS sequence"/>
</dbReference>
<evidence type="ECO:0000259" key="2">
    <source>
        <dbReference type="PROSITE" id="PS51399"/>
    </source>
</evidence>
<reference evidence="4" key="1">
    <citation type="journal article" date="2014" name="Proc. Natl. Acad. Sci. U.S.A.">
        <title>Extensive sampling of basidiomycete genomes demonstrates inadequacy of the white-rot/brown-rot paradigm for wood decay fungi.</title>
        <authorList>
            <person name="Riley R."/>
            <person name="Salamov A.A."/>
            <person name="Brown D.W."/>
            <person name="Nagy L.G."/>
            <person name="Floudas D."/>
            <person name="Held B.W."/>
            <person name="Levasseur A."/>
            <person name="Lombard V."/>
            <person name="Morin E."/>
            <person name="Otillar R."/>
            <person name="Lindquist E.A."/>
            <person name="Sun H."/>
            <person name="LaButti K.M."/>
            <person name="Schmutz J."/>
            <person name="Jabbour D."/>
            <person name="Luo H."/>
            <person name="Baker S.E."/>
            <person name="Pisabarro A.G."/>
            <person name="Walton J.D."/>
            <person name="Blanchette R.A."/>
            <person name="Henrissat B."/>
            <person name="Martin F."/>
            <person name="Cullen D."/>
            <person name="Hibbett D.S."/>
            <person name="Grigoriev I.V."/>
        </authorList>
    </citation>
    <scope>NUCLEOTIDE SEQUENCE [LARGE SCALE GENOMIC DNA]</scope>
    <source>
        <strain evidence="4">MUCL 33604</strain>
    </source>
</reference>
<dbReference type="PROSITE" id="PS51399">
    <property type="entry name" value="SEP"/>
    <property type="match status" value="1"/>
</dbReference>
<dbReference type="Gene3D" id="3.30.420.210">
    <property type="entry name" value="SEP domain"/>
    <property type="match status" value="1"/>
</dbReference>
<organism evidence="3 4">
    <name type="scientific">Jaapia argillacea MUCL 33604</name>
    <dbReference type="NCBI Taxonomy" id="933084"/>
    <lineage>
        <taxon>Eukaryota</taxon>
        <taxon>Fungi</taxon>
        <taxon>Dikarya</taxon>
        <taxon>Basidiomycota</taxon>
        <taxon>Agaricomycotina</taxon>
        <taxon>Agaricomycetes</taxon>
        <taxon>Agaricomycetidae</taxon>
        <taxon>Jaapiales</taxon>
        <taxon>Jaapiaceae</taxon>
        <taxon>Jaapia</taxon>
    </lineage>
</organism>
<dbReference type="SUPFAM" id="SSF102848">
    <property type="entry name" value="NSFL1 (p97 ATPase) cofactor p47, SEP domain"/>
    <property type="match status" value="1"/>
</dbReference>
<dbReference type="OrthoDB" id="25887at2759"/>
<protein>
    <recommendedName>
        <fullName evidence="2">SEP domain-containing protein</fullName>
    </recommendedName>
</protein>
<dbReference type="InterPro" id="IPR012989">
    <property type="entry name" value="SEP_domain"/>
</dbReference>
<accession>A0A067PW63</accession>
<gene>
    <name evidence="3" type="ORF">JAAARDRAFT_257133</name>
</gene>
<dbReference type="AlphaFoldDB" id="A0A067PW63"/>
<name>A0A067PW63_9AGAM</name>
<feature type="domain" description="SEP" evidence="2">
    <location>
        <begin position="45"/>
        <end position="129"/>
    </location>
</feature>